<evidence type="ECO:0000256" key="1">
    <source>
        <dbReference type="ARBA" id="ARBA00023002"/>
    </source>
</evidence>
<sequence length="110" mass="11971">MKIGFISGTGKEGQSLAIRFGLSGHSIVIGSRDISKAELSGNQIRNILPDVEISCSDYKQTVLQSDIIFIALPFSTIKNQLTPLKNELKGKYIIDTTVPLSVSKGKFTRS</sequence>
<feature type="domain" description="Pyrroline-5-carboxylate reductase catalytic N-terminal" evidence="2">
    <location>
        <begin position="2"/>
        <end position="99"/>
    </location>
</feature>
<dbReference type="EMBL" id="UINC01162640">
    <property type="protein sequence ID" value="SVD62505.1"/>
    <property type="molecule type" value="Genomic_DNA"/>
</dbReference>
<feature type="non-terminal residue" evidence="3">
    <location>
        <position position="110"/>
    </location>
</feature>
<dbReference type="InterPro" id="IPR028939">
    <property type="entry name" value="P5C_Rdtase_cat_N"/>
</dbReference>
<accession>A0A382WVW0</accession>
<name>A0A382WVW0_9ZZZZ</name>
<dbReference type="PANTHER" id="PTHR14239">
    <property type="entry name" value="DUDULIN-RELATED"/>
    <property type="match status" value="1"/>
</dbReference>
<organism evidence="3">
    <name type="scientific">marine metagenome</name>
    <dbReference type="NCBI Taxonomy" id="408172"/>
    <lineage>
        <taxon>unclassified sequences</taxon>
        <taxon>metagenomes</taxon>
        <taxon>ecological metagenomes</taxon>
    </lineage>
</organism>
<gene>
    <name evidence="3" type="ORF">METZ01_LOCUS415359</name>
</gene>
<evidence type="ECO:0000313" key="3">
    <source>
        <dbReference type="EMBL" id="SVD62505.1"/>
    </source>
</evidence>
<dbReference type="InterPro" id="IPR036291">
    <property type="entry name" value="NAD(P)-bd_dom_sf"/>
</dbReference>
<dbReference type="SUPFAM" id="SSF51735">
    <property type="entry name" value="NAD(P)-binding Rossmann-fold domains"/>
    <property type="match status" value="1"/>
</dbReference>
<dbReference type="GO" id="GO:0016491">
    <property type="term" value="F:oxidoreductase activity"/>
    <property type="evidence" value="ECO:0007669"/>
    <property type="project" value="UniProtKB-KW"/>
</dbReference>
<dbReference type="Pfam" id="PF03807">
    <property type="entry name" value="F420_oxidored"/>
    <property type="match status" value="1"/>
</dbReference>
<dbReference type="Gene3D" id="3.40.50.720">
    <property type="entry name" value="NAD(P)-binding Rossmann-like Domain"/>
    <property type="match status" value="1"/>
</dbReference>
<reference evidence="3" key="1">
    <citation type="submission" date="2018-05" db="EMBL/GenBank/DDBJ databases">
        <authorList>
            <person name="Lanie J.A."/>
            <person name="Ng W.-L."/>
            <person name="Kazmierczak K.M."/>
            <person name="Andrzejewski T.M."/>
            <person name="Davidsen T.M."/>
            <person name="Wayne K.J."/>
            <person name="Tettelin H."/>
            <person name="Glass J.I."/>
            <person name="Rusch D."/>
            <person name="Podicherti R."/>
            <person name="Tsui H.-C.T."/>
            <person name="Winkler M.E."/>
        </authorList>
    </citation>
    <scope>NUCLEOTIDE SEQUENCE</scope>
</reference>
<proteinExistence type="predicted"/>
<keyword evidence="1" id="KW-0560">Oxidoreductase</keyword>
<dbReference type="AlphaFoldDB" id="A0A382WVW0"/>
<protein>
    <recommendedName>
        <fullName evidence="2">Pyrroline-5-carboxylate reductase catalytic N-terminal domain-containing protein</fullName>
    </recommendedName>
</protein>
<dbReference type="InterPro" id="IPR051267">
    <property type="entry name" value="STEAP_metalloreductase"/>
</dbReference>
<evidence type="ECO:0000259" key="2">
    <source>
        <dbReference type="Pfam" id="PF03807"/>
    </source>
</evidence>